<keyword evidence="3" id="KW-0479">Metal-binding</keyword>
<dbReference type="PANTHER" id="PTHR32439:SF9">
    <property type="entry name" value="BLR3264 PROTEIN"/>
    <property type="match status" value="1"/>
</dbReference>
<dbReference type="OMA" id="FFRPVTP"/>
<reference evidence="9 10" key="1">
    <citation type="submission" date="2016-10" db="EMBL/GenBank/DDBJ databases">
        <title>Complete genome of the TMA-utilizing, human hosted archaeon Methanomethylophilus alvus Gen. nov, sp. nov., strain Mx-05, derived from a pure culture.</title>
        <authorList>
            <person name="Brugere J.-F."/>
            <person name="Ben Hania W."/>
            <person name="Chaudhary P.P."/>
            <person name="Gaci N."/>
            <person name="Borrel G."/>
            <person name="Cao Van Tuat L."/>
            <person name="Fardeau M.-L."/>
            <person name="Harris H.M.B."/>
            <person name="O'Toole P.W."/>
            <person name="Ollivier B."/>
        </authorList>
    </citation>
    <scope>NUCLEOTIDE SEQUENCE [LARGE SCALE GENOMIC DNA]</scope>
    <source>
        <strain evidence="9 10">Mx-05</strain>
    </source>
</reference>
<gene>
    <name evidence="9" type="ORF">BKD89_04950</name>
</gene>
<evidence type="ECO:0000259" key="7">
    <source>
        <dbReference type="Pfam" id="PF01077"/>
    </source>
</evidence>
<dbReference type="GO" id="GO:0046872">
    <property type="term" value="F:metal ion binding"/>
    <property type="evidence" value="ECO:0007669"/>
    <property type="project" value="UniProtKB-KW"/>
</dbReference>
<keyword evidence="2" id="KW-0349">Heme</keyword>
<keyword evidence="5" id="KW-0408">Iron</keyword>
<dbReference type="GO" id="GO:0051539">
    <property type="term" value="F:4 iron, 4 sulfur cluster binding"/>
    <property type="evidence" value="ECO:0007669"/>
    <property type="project" value="UniProtKB-KW"/>
</dbReference>
<name>A0A3G3IHA6_9ARCH</name>
<dbReference type="Pfam" id="PF03460">
    <property type="entry name" value="NIR_SIR_ferr"/>
    <property type="match status" value="1"/>
</dbReference>
<dbReference type="SUPFAM" id="SSF55124">
    <property type="entry name" value="Nitrite/Sulfite reductase N-terminal domain-like"/>
    <property type="match status" value="1"/>
</dbReference>
<feature type="domain" description="Nitrite/Sulfite reductase ferredoxin-like" evidence="8">
    <location>
        <begin position="40"/>
        <end position="102"/>
    </location>
</feature>
<dbReference type="SUPFAM" id="SSF56014">
    <property type="entry name" value="Nitrite and sulphite reductase 4Fe-4S domain-like"/>
    <property type="match status" value="2"/>
</dbReference>
<dbReference type="AlphaFoldDB" id="A0A3G3IHA6"/>
<dbReference type="RefSeq" id="WP_015504893.1">
    <property type="nucleotide sequence ID" value="NZ_CAYARL010000026.1"/>
</dbReference>
<evidence type="ECO:0000256" key="4">
    <source>
        <dbReference type="ARBA" id="ARBA00023002"/>
    </source>
</evidence>
<accession>A0A3G3IHA6</accession>
<dbReference type="GO" id="GO:0020037">
    <property type="term" value="F:heme binding"/>
    <property type="evidence" value="ECO:0007669"/>
    <property type="project" value="InterPro"/>
</dbReference>
<dbReference type="InterPro" id="IPR045854">
    <property type="entry name" value="NO2/SO3_Rdtase_4Fe4S_sf"/>
</dbReference>
<keyword evidence="1" id="KW-0004">4Fe-4S</keyword>
<evidence type="ECO:0000256" key="1">
    <source>
        <dbReference type="ARBA" id="ARBA00022485"/>
    </source>
</evidence>
<dbReference type="GO" id="GO:0016491">
    <property type="term" value="F:oxidoreductase activity"/>
    <property type="evidence" value="ECO:0007669"/>
    <property type="project" value="UniProtKB-KW"/>
</dbReference>
<dbReference type="InterPro" id="IPR051329">
    <property type="entry name" value="NIR_SIR_4Fe-4S"/>
</dbReference>
<evidence type="ECO:0000256" key="5">
    <source>
        <dbReference type="ARBA" id="ARBA00023004"/>
    </source>
</evidence>
<dbReference type="Proteomes" id="UP000273278">
    <property type="component" value="Chromosome"/>
</dbReference>
<dbReference type="EMBL" id="CP017686">
    <property type="protein sequence ID" value="AYQ55151.1"/>
    <property type="molecule type" value="Genomic_DNA"/>
</dbReference>
<proteinExistence type="predicted"/>
<evidence type="ECO:0000259" key="8">
    <source>
        <dbReference type="Pfam" id="PF03460"/>
    </source>
</evidence>
<dbReference type="InterPro" id="IPR036136">
    <property type="entry name" value="Nit/Sulf_reduc_fer-like_dom_sf"/>
</dbReference>
<dbReference type="GeneID" id="41321790"/>
<dbReference type="PANTHER" id="PTHR32439">
    <property type="entry name" value="FERREDOXIN--NITRITE REDUCTASE, CHLOROPLASTIC"/>
    <property type="match status" value="1"/>
</dbReference>
<evidence type="ECO:0000313" key="10">
    <source>
        <dbReference type="Proteomes" id="UP000273278"/>
    </source>
</evidence>
<sequence>MDGKEYRAILPRFNDATEKFYSGEMSVKEYKGISGGFGSYAQRGGKEGMVRFRLSGGVITKDKLGFICDCIRRYNPKMVHMTTCQSVQLHGLAGPSIPKIVDGAIDHDILTYGGGGDYPRNVTATPLSGVIRTPFDVQPYAECAGRFLLDYTVGKKLPRKLKVGFSNTAENMTDATARDLGFVAKENGKFDVYSGGGLGNNPRLGLLVREDAEPEDVCFYLAAMVDMFIACGDYENRSHARVRYMRDSLGDDGYIARFNEEVGKTVSCGDVPKVHPAPRTVSKKGDGTVPGTTRARPQIQEGLFYLVYHPIGGDPAPEKVLEIYDAIKDIPDAEIRIGPNETMYFVNLTGSEADMMAEVTSDGARTVFESSVSCVGSTICQIGLRDSRGLLDRLISMERGNGFADGVLPMIRISGCVSSCAAHQLGTVGLRGGPAIEGEASFVVSVNGSHVRGKERIGDVVGSVKESEVPAFFEAIGKAVQSEGTTFREWYGGDPERIKAAGGRYLRTAGTS</sequence>
<evidence type="ECO:0000256" key="3">
    <source>
        <dbReference type="ARBA" id="ARBA00022723"/>
    </source>
</evidence>
<evidence type="ECO:0000313" key="9">
    <source>
        <dbReference type="EMBL" id="AYQ55151.1"/>
    </source>
</evidence>
<dbReference type="Pfam" id="PF01077">
    <property type="entry name" value="NIR_SIR"/>
    <property type="match status" value="1"/>
</dbReference>
<evidence type="ECO:0000256" key="6">
    <source>
        <dbReference type="ARBA" id="ARBA00023014"/>
    </source>
</evidence>
<dbReference type="Gene3D" id="3.30.413.10">
    <property type="entry name" value="Sulfite Reductase Hemoprotein, domain 1"/>
    <property type="match status" value="2"/>
</dbReference>
<keyword evidence="6" id="KW-0411">Iron-sulfur</keyword>
<dbReference type="InterPro" id="IPR005117">
    <property type="entry name" value="NiRdtase/SiRdtase_haem-b_fer"/>
</dbReference>
<evidence type="ECO:0000256" key="2">
    <source>
        <dbReference type="ARBA" id="ARBA00022617"/>
    </source>
</evidence>
<protein>
    <submittedName>
        <fullName evidence="9">Ferredoxin--nitrite reductase</fullName>
    </submittedName>
</protein>
<dbReference type="Gene3D" id="3.90.480.10">
    <property type="entry name" value="Sulfite Reductase Hemoprotein,Domain 2"/>
    <property type="match status" value="1"/>
</dbReference>
<keyword evidence="4" id="KW-0560">Oxidoreductase</keyword>
<organism evidence="9 10">
    <name type="scientific">Methanomethylophilus alvi</name>
    <dbReference type="NCBI Taxonomy" id="1291540"/>
    <lineage>
        <taxon>Archaea</taxon>
        <taxon>Methanobacteriati</taxon>
        <taxon>Thermoplasmatota</taxon>
        <taxon>Thermoplasmata</taxon>
        <taxon>Methanomassiliicoccales</taxon>
        <taxon>Methanomethylophilaceae</taxon>
        <taxon>Methanomethylophilus</taxon>
    </lineage>
</organism>
<feature type="domain" description="Nitrite/sulphite reductase 4Fe-4S" evidence="7">
    <location>
        <begin position="116"/>
        <end position="264"/>
    </location>
</feature>
<dbReference type="InterPro" id="IPR006067">
    <property type="entry name" value="NO2/SO3_Rdtase_4Fe4S_dom"/>
</dbReference>